<proteinExistence type="predicted"/>
<sequence>MKLTIFLLFLSKIKSSTEEYTIRIINVKETESIQRDKQLMGKDLSGFVEVVTFKQRNERNDQVVSRKNYELISEKSANETVITINSDCPESSRSNYLEDFDTEEAFHYEH</sequence>
<gene>
    <name evidence="2" type="ORF">NBO_73g0030</name>
</gene>
<dbReference type="Proteomes" id="UP000016927">
    <property type="component" value="Unassembled WGS sequence"/>
</dbReference>
<dbReference type="HOGENOM" id="CLU_2171757_0_0_1"/>
<feature type="chain" id="PRO_5013334265" evidence="1">
    <location>
        <begin position="16"/>
        <end position="110"/>
    </location>
</feature>
<protein>
    <submittedName>
        <fullName evidence="2">Uncharacterized protein</fullName>
    </submittedName>
</protein>
<keyword evidence="1" id="KW-0732">Signal</keyword>
<reference evidence="2 3" key="1">
    <citation type="journal article" date="2013" name="BMC Genomics">
        <title>Comparative genomics of parasitic silkworm microsporidia reveal an association between genome expansion and host adaptation.</title>
        <authorList>
            <person name="Pan G."/>
            <person name="Xu J."/>
            <person name="Li T."/>
            <person name="Xia Q."/>
            <person name="Liu S.L."/>
            <person name="Zhang G."/>
            <person name="Li S."/>
            <person name="Li C."/>
            <person name="Liu H."/>
            <person name="Yang L."/>
            <person name="Liu T."/>
            <person name="Zhang X."/>
            <person name="Wu Z."/>
            <person name="Fan W."/>
            <person name="Dang X."/>
            <person name="Xiang H."/>
            <person name="Tao M."/>
            <person name="Li Y."/>
            <person name="Hu J."/>
            <person name="Li Z."/>
            <person name="Lin L."/>
            <person name="Luo J."/>
            <person name="Geng L."/>
            <person name="Wang L."/>
            <person name="Long M."/>
            <person name="Wan Y."/>
            <person name="He N."/>
            <person name="Zhang Z."/>
            <person name="Lu C."/>
            <person name="Keeling P.J."/>
            <person name="Wang J."/>
            <person name="Xiang Z."/>
            <person name="Zhou Z."/>
        </authorList>
    </citation>
    <scope>NUCLEOTIDE SEQUENCE [LARGE SCALE GENOMIC DNA]</scope>
    <source>
        <strain evidence="3">CQ1 / CVCC 102059</strain>
    </source>
</reference>
<evidence type="ECO:0000313" key="3">
    <source>
        <dbReference type="Proteomes" id="UP000016927"/>
    </source>
</evidence>
<feature type="signal peptide" evidence="1">
    <location>
        <begin position="1"/>
        <end position="15"/>
    </location>
</feature>
<dbReference type="VEuPathDB" id="MicrosporidiaDB:NBO_73g0030"/>
<dbReference type="EMBL" id="KB908981">
    <property type="protein sequence ID" value="EOB13465.1"/>
    <property type="molecule type" value="Genomic_DNA"/>
</dbReference>
<dbReference type="AlphaFoldDB" id="R0MH64"/>
<keyword evidence="3" id="KW-1185">Reference proteome</keyword>
<accession>R0MH64</accession>
<evidence type="ECO:0000313" key="2">
    <source>
        <dbReference type="EMBL" id="EOB13465.1"/>
    </source>
</evidence>
<organism evidence="2 3">
    <name type="scientific">Nosema bombycis (strain CQ1 / CVCC 102059)</name>
    <name type="common">Microsporidian parasite</name>
    <name type="synonym">Pebrine of silkworm</name>
    <dbReference type="NCBI Taxonomy" id="578461"/>
    <lineage>
        <taxon>Eukaryota</taxon>
        <taxon>Fungi</taxon>
        <taxon>Fungi incertae sedis</taxon>
        <taxon>Microsporidia</taxon>
        <taxon>Nosematidae</taxon>
        <taxon>Nosema</taxon>
    </lineage>
</organism>
<evidence type="ECO:0000256" key="1">
    <source>
        <dbReference type="SAM" id="SignalP"/>
    </source>
</evidence>
<name>R0MH64_NOSB1</name>